<evidence type="ECO:0000313" key="1">
    <source>
        <dbReference type="EMBL" id="GEZ82308.1"/>
    </source>
</evidence>
<organism evidence="1">
    <name type="scientific">Tanacetum cinerariifolium</name>
    <name type="common">Dalmatian daisy</name>
    <name type="synonym">Chrysanthemum cinerariifolium</name>
    <dbReference type="NCBI Taxonomy" id="118510"/>
    <lineage>
        <taxon>Eukaryota</taxon>
        <taxon>Viridiplantae</taxon>
        <taxon>Streptophyta</taxon>
        <taxon>Embryophyta</taxon>
        <taxon>Tracheophyta</taxon>
        <taxon>Spermatophyta</taxon>
        <taxon>Magnoliopsida</taxon>
        <taxon>eudicotyledons</taxon>
        <taxon>Gunneridae</taxon>
        <taxon>Pentapetalae</taxon>
        <taxon>asterids</taxon>
        <taxon>campanulids</taxon>
        <taxon>Asterales</taxon>
        <taxon>Asteraceae</taxon>
        <taxon>Asteroideae</taxon>
        <taxon>Anthemideae</taxon>
        <taxon>Anthemidinae</taxon>
        <taxon>Tanacetum</taxon>
    </lineage>
</organism>
<protein>
    <submittedName>
        <fullName evidence="1">Uncharacterized protein</fullName>
    </submittedName>
</protein>
<comment type="caution">
    <text evidence="1">The sequence shown here is derived from an EMBL/GenBank/DDBJ whole genome shotgun (WGS) entry which is preliminary data.</text>
</comment>
<sequence length="246" mass="27587">MRPRRMGTPTLTIVLQFLSGTPLILHWTVRMDFAEKRTEITNDVWRLKIEHVRSLALIFFTGETANDGNPIDKEEAAMERAGKHGNPGAFPLTFSLPKGGNWLLGRAASLSKERKVFRSIRESWYLSIIVFVAHVAAEPQCRWFDPVGRKSLSSVALSLHLAPPSIFSPRLGRFFRFFNESLHESCNRIKDILSSRSVCLMPSIESIGAISSLGGRAIDSSCPWLVKGMRQGSQSPQQRDRAILPK</sequence>
<name>A0A699IQ87_TANCI</name>
<proteinExistence type="predicted"/>
<reference evidence="1" key="1">
    <citation type="journal article" date="2019" name="Sci. Rep.">
        <title>Draft genome of Tanacetum cinerariifolium, the natural source of mosquito coil.</title>
        <authorList>
            <person name="Yamashiro T."/>
            <person name="Shiraishi A."/>
            <person name="Satake H."/>
            <person name="Nakayama K."/>
        </authorList>
    </citation>
    <scope>NUCLEOTIDE SEQUENCE</scope>
</reference>
<dbReference type="AlphaFoldDB" id="A0A699IQ87"/>
<dbReference type="EMBL" id="BKCJ010328375">
    <property type="protein sequence ID" value="GEZ82308.1"/>
    <property type="molecule type" value="Genomic_DNA"/>
</dbReference>
<gene>
    <name evidence="1" type="ORF">Tci_554281</name>
</gene>
<accession>A0A699IQ87</accession>